<reference evidence="2" key="1">
    <citation type="submission" date="2022-11" db="UniProtKB">
        <authorList>
            <consortium name="WormBaseParasite"/>
        </authorList>
    </citation>
    <scope>IDENTIFICATION</scope>
</reference>
<dbReference type="WBParaSite" id="ACRNAN_scaffold645.g10814.t1">
    <property type="protein sequence ID" value="ACRNAN_scaffold645.g10814.t1"/>
    <property type="gene ID" value="ACRNAN_scaffold645.g10814"/>
</dbReference>
<evidence type="ECO:0000313" key="2">
    <source>
        <dbReference type="WBParaSite" id="ACRNAN_scaffold645.g10814.t1"/>
    </source>
</evidence>
<name>A0A914EAE9_9BILA</name>
<accession>A0A914EAE9</accession>
<organism evidence="1 2">
    <name type="scientific">Acrobeloides nanus</name>
    <dbReference type="NCBI Taxonomy" id="290746"/>
    <lineage>
        <taxon>Eukaryota</taxon>
        <taxon>Metazoa</taxon>
        <taxon>Ecdysozoa</taxon>
        <taxon>Nematoda</taxon>
        <taxon>Chromadorea</taxon>
        <taxon>Rhabditida</taxon>
        <taxon>Tylenchina</taxon>
        <taxon>Cephalobomorpha</taxon>
        <taxon>Cephaloboidea</taxon>
        <taxon>Cephalobidae</taxon>
        <taxon>Acrobeloides</taxon>
    </lineage>
</organism>
<sequence length="185" mass="20360">MIHRFDCDPPINNINHAYTISQSSLYPPIPNNCVEEDLCGGGPPGYPDCPIKAGYLIKPGQQSICPDLIQVVSFKDTSFPVNSDVLLAFGQAEINSFRANPARYVELENMGYCSTTSCYCGANVPLYFLDGILPSGKQDHLYTTSLDEVMAVNNNPTIYFGTFMGIKCYIWNFNAMSYCGMSCIG</sequence>
<keyword evidence="1" id="KW-1185">Reference proteome</keyword>
<dbReference type="Proteomes" id="UP000887540">
    <property type="component" value="Unplaced"/>
</dbReference>
<dbReference type="AlphaFoldDB" id="A0A914EAE9"/>
<protein>
    <submittedName>
        <fullName evidence="2">Uncharacterized protein</fullName>
    </submittedName>
</protein>
<evidence type="ECO:0000313" key="1">
    <source>
        <dbReference type="Proteomes" id="UP000887540"/>
    </source>
</evidence>
<proteinExistence type="predicted"/>